<accession>A0A9D4QW79</accession>
<name>A0A9D4QW79_DREPO</name>
<feature type="compositionally biased region" description="Basic and acidic residues" evidence="1">
    <location>
        <begin position="37"/>
        <end position="50"/>
    </location>
</feature>
<dbReference type="EMBL" id="JAIWYP010000003">
    <property type="protein sequence ID" value="KAH3845012.1"/>
    <property type="molecule type" value="Genomic_DNA"/>
</dbReference>
<reference evidence="2" key="1">
    <citation type="journal article" date="2019" name="bioRxiv">
        <title>The Genome of the Zebra Mussel, Dreissena polymorpha: A Resource for Invasive Species Research.</title>
        <authorList>
            <person name="McCartney M.A."/>
            <person name="Auch B."/>
            <person name="Kono T."/>
            <person name="Mallez S."/>
            <person name="Zhang Y."/>
            <person name="Obille A."/>
            <person name="Becker A."/>
            <person name="Abrahante J.E."/>
            <person name="Garbe J."/>
            <person name="Badalamenti J.P."/>
            <person name="Herman A."/>
            <person name="Mangelson H."/>
            <person name="Liachko I."/>
            <person name="Sullivan S."/>
            <person name="Sone E.D."/>
            <person name="Koren S."/>
            <person name="Silverstein K.A.T."/>
            <person name="Beckman K.B."/>
            <person name="Gohl D.M."/>
        </authorList>
    </citation>
    <scope>NUCLEOTIDE SEQUENCE</scope>
    <source>
        <strain evidence="2">Duluth1</strain>
        <tissue evidence="2">Whole animal</tissue>
    </source>
</reference>
<feature type="region of interest" description="Disordered" evidence="1">
    <location>
        <begin position="35"/>
        <end position="54"/>
    </location>
</feature>
<keyword evidence="3" id="KW-1185">Reference proteome</keyword>
<dbReference type="AlphaFoldDB" id="A0A9D4QW79"/>
<dbReference type="Proteomes" id="UP000828390">
    <property type="component" value="Unassembled WGS sequence"/>
</dbReference>
<evidence type="ECO:0000256" key="1">
    <source>
        <dbReference type="SAM" id="MobiDB-lite"/>
    </source>
</evidence>
<evidence type="ECO:0000313" key="3">
    <source>
        <dbReference type="Proteomes" id="UP000828390"/>
    </source>
</evidence>
<reference evidence="2" key="2">
    <citation type="submission" date="2020-11" db="EMBL/GenBank/DDBJ databases">
        <authorList>
            <person name="McCartney M.A."/>
            <person name="Auch B."/>
            <person name="Kono T."/>
            <person name="Mallez S."/>
            <person name="Becker A."/>
            <person name="Gohl D.M."/>
            <person name="Silverstein K.A.T."/>
            <person name="Koren S."/>
            <person name="Bechman K.B."/>
            <person name="Herman A."/>
            <person name="Abrahante J.E."/>
            <person name="Garbe J."/>
        </authorList>
    </citation>
    <scope>NUCLEOTIDE SEQUENCE</scope>
    <source>
        <strain evidence="2">Duluth1</strain>
        <tissue evidence="2">Whole animal</tissue>
    </source>
</reference>
<proteinExistence type="predicted"/>
<comment type="caution">
    <text evidence="2">The sequence shown here is derived from an EMBL/GenBank/DDBJ whole genome shotgun (WGS) entry which is preliminary data.</text>
</comment>
<evidence type="ECO:0000313" key="2">
    <source>
        <dbReference type="EMBL" id="KAH3845012.1"/>
    </source>
</evidence>
<sequence length="67" mass="7783">MWSRASTTQTSQTKARGWKRWKALPNLASILTTTNERVQRSEPGPVKREQLSSAEEYLEIQRDLNNH</sequence>
<organism evidence="2 3">
    <name type="scientific">Dreissena polymorpha</name>
    <name type="common">Zebra mussel</name>
    <name type="synonym">Mytilus polymorpha</name>
    <dbReference type="NCBI Taxonomy" id="45954"/>
    <lineage>
        <taxon>Eukaryota</taxon>
        <taxon>Metazoa</taxon>
        <taxon>Spiralia</taxon>
        <taxon>Lophotrochozoa</taxon>
        <taxon>Mollusca</taxon>
        <taxon>Bivalvia</taxon>
        <taxon>Autobranchia</taxon>
        <taxon>Heteroconchia</taxon>
        <taxon>Euheterodonta</taxon>
        <taxon>Imparidentia</taxon>
        <taxon>Neoheterodontei</taxon>
        <taxon>Myida</taxon>
        <taxon>Dreissenoidea</taxon>
        <taxon>Dreissenidae</taxon>
        <taxon>Dreissena</taxon>
    </lineage>
</organism>
<gene>
    <name evidence="2" type="ORF">DPMN_087281</name>
</gene>
<protein>
    <submittedName>
        <fullName evidence="2">Uncharacterized protein</fullName>
    </submittedName>
</protein>